<protein>
    <submittedName>
        <fullName evidence="1">Uncharacterized protein</fullName>
    </submittedName>
</protein>
<organism evidence="1 2">
    <name type="scientific">Chiloscyllium punctatum</name>
    <name type="common">Brownbanded bambooshark</name>
    <name type="synonym">Hemiscyllium punctatum</name>
    <dbReference type="NCBI Taxonomy" id="137246"/>
    <lineage>
        <taxon>Eukaryota</taxon>
        <taxon>Metazoa</taxon>
        <taxon>Chordata</taxon>
        <taxon>Craniata</taxon>
        <taxon>Vertebrata</taxon>
        <taxon>Chondrichthyes</taxon>
        <taxon>Elasmobranchii</taxon>
        <taxon>Galeomorphii</taxon>
        <taxon>Galeoidea</taxon>
        <taxon>Orectolobiformes</taxon>
        <taxon>Hemiscylliidae</taxon>
        <taxon>Chiloscyllium</taxon>
    </lineage>
</organism>
<dbReference type="Proteomes" id="UP000287033">
    <property type="component" value="Unassembled WGS sequence"/>
</dbReference>
<reference evidence="1 2" key="1">
    <citation type="journal article" date="2018" name="Nat. Ecol. Evol.">
        <title>Shark genomes provide insights into elasmobranch evolution and the origin of vertebrates.</title>
        <authorList>
            <person name="Hara Y"/>
            <person name="Yamaguchi K"/>
            <person name="Onimaru K"/>
            <person name="Kadota M"/>
            <person name="Koyanagi M"/>
            <person name="Keeley SD"/>
            <person name="Tatsumi K"/>
            <person name="Tanaka K"/>
            <person name="Motone F"/>
            <person name="Kageyama Y"/>
            <person name="Nozu R"/>
            <person name="Adachi N"/>
            <person name="Nishimura O"/>
            <person name="Nakagawa R"/>
            <person name="Tanegashima C"/>
            <person name="Kiyatake I"/>
            <person name="Matsumoto R"/>
            <person name="Murakumo K"/>
            <person name="Nishida K"/>
            <person name="Terakita A"/>
            <person name="Kuratani S"/>
            <person name="Sato K"/>
            <person name="Hyodo S Kuraku.S."/>
        </authorList>
    </citation>
    <scope>NUCLEOTIDE SEQUENCE [LARGE SCALE GENOMIC DNA]</scope>
</reference>
<evidence type="ECO:0000313" key="2">
    <source>
        <dbReference type="Proteomes" id="UP000287033"/>
    </source>
</evidence>
<dbReference type="EMBL" id="BEZZ01274649">
    <property type="protein sequence ID" value="GCC49716.1"/>
    <property type="molecule type" value="Genomic_DNA"/>
</dbReference>
<proteinExistence type="predicted"/>
<evidence type="ECO:0000313" key="1">
    <source>
        <dbReference type="EMBL" id="GCC49716.1"/>
    </source>
</evidence>
<accession>A0A401U4E1</accession>
<name>A0A401U4E1_CHIPU</name>
<keyword evidence="2" id="KW-1185">Reference proteome</keyword>
<dbReference type="AlphaFoldDB" id="A0A401U4E1"/>
<comment type="caution">
    <text evidence="1">The sequence shown here is derived from an EMBL/GenBank/DDBJ whole genome shotgun (WGS) entry which is preliminary data.</text>
</comment>
<gene>
    <name evidence="1" type="ORF">chiPu_0033883</name>
</gene>
<sequence length="104" mass="10318">MTAYVPGITETDLKKIVLAIQGLAAGRSNAVGTVTLATGVSTTTVSTPNAASGSTPILTPASPSAATELGNGTIYVSAVANGSFTITHVNSTTPGRTFFYAVLG</sequence>